<evidence type="ECO:0000256" key="1">
    <source>
        <dbReference type="SAM" id="Coils"/>
    </source>
</evidence>
<dbReference type="Proteomes" id="UP000190890">
    <property type="component" value="Unassembled WGS sequence"/>
</dbReference>
<dbReference type="InterPro" id="IPR009057">
    <property type="entry name" value="Homeodomain-like_sf"/>
</dbReference>
<dbReference type="InterPro" id="IPR002514">
    <property type="entry name" value="Transposase_8"/>
</dbReference>
<evidence type="ECO:0000313" key="2">
    <source>
        <dbReference type="EMBL" id="OOM78623.1"/>
    </source>
</evidence>
<dbReference type="Gene3D" id="1.10.10.60">
    <property type="entry name" value="Homeodomain-like"/>
    <property type="match status" value="1"/>
</dbReference>
<dbReference type="PANTHER" id="PTHR33215">
    <property type="entry name" value="PROTEIN DISTAL ANTENNA"/>
    <property type="match status" value="1"/>
</dbReference>
<dbReference type="GO" id="GO:0003677">
    <property type="term" value="F:DNA binding"/>
    <property type="evidence" value="ECO:0007669"/>
    <property type="project" value="InterPro"/>
</dbReference>
<evidence type="ECO:0000313" key="3">
    <source>
        <dbReference type="Proteomes" id="UP000190890"/>
    </source>
</evidence>
<reference evidence="2 3" key="1">
    <citation type="submission" date="2016-05" db="EMBL/GenBank/DDBJ databases">
        <title>Microbial solvent formation.</title>
        <authorList>
            <person name="Poehlein A."/>
            <person name="Montoya Solano J.D."/>
            <person name="Flitsch S."/>
            <person name="Krabben P."/>
            <person name="Duerre P."/>
            <person name="Daniel R."/>
        </authorList>
    </citation>
    <scope>NUCLEOTIDE SEQUENCE [LARGE SCALE GENOMIC DNA]</scope>
    <source>
        <strain evidence="2 3">DSM 2619</strain>
    </source>
</reference>
<dbReference type="GO" id="GO:0006313">
    <property type="term" value="P:DNA transposition"/>
    <property type="evidence" value="ECO:0007669"/>
    <property type="project" value="InterPro"/>
</dbReference>
<name>A0A1S8TLG3_9CLOT</name>
<dbReference type="InterPro" id="IPR051839">
    <property type="entry name" value="RD_transcriptional_regulator"/>
</dbReference>
<dbReference type="AlphaFoldDB" id="A0A1S8TLG3"/>
<sequence length="97" mass="11143">MSKRREFSVEYKKEIIKLVTEQGRKATHVAKEIGVSEASVRRWVKEYGTHGDNAFPGKGKLKPDDEELRLLKKKMADLEEENAILKKAICIFTKPVK</sequence>
<dbReference type="GO" id="GO:0004803">
    <property type="term" value="F:transposase activity"/>
    <property type="evidence" value="ECO:0007669"/>
    <property type="project" value="InterPro"/>
</dbReference>
<accession>A0A1S8TLG3</accession>
<keyword evidence="3" id="KW-1185">Reference proteome</keyword>
<dbReference type="PANTHER" id="PTHR33215:SF13">
    <property type="entry name" value="PROTEIN DISTAL ANTENNA"/>
    <property type="match status" value="1"/>
</dbReference>
<gene>
    <name evidence="2" type="ORF">CLPUN_18480</name>
</gene>
<protein>
    <submittedName>
        <fullName evidence="2">Transposase</fullName>
    </submittedName>
</protein>
<feature type="coiled-coil region" evidence="1">
    <location>
        <begin position="61"/>
        <end position="88"/>
    </location>
</feature>
<keyword evidence="1" id="KW-0175">Coiled coil</keyword>
<proteinExistence type="predicted"/>
<dbReference type="Pfam" id="PF01527">
    <property type="entry name" value="HTH_Tnp_1"/>
    <property type="match status" value="1"/>
</dbReference>
<dbReference type="EMBL" id="LZZM01000122">
    <property type="protein sequence ID" value="OOM78623.1"/>
    <property type="molecule type" value="Genomic_DNA"/>
</dbReference>
<comment type="caution">
    <text evidence="2">The sequence shown here is derived from an EMBL/GenBank/DDBJ whole genome shotgun (WGS) entry which is preliminary data.</text>
</comment>
<dbReference type="STRING" id="29367.CLPUN_18480"/>
<organism evidence="2 3">
    <name type="scientific">Clostridium puniceum</name>
    <dbReference type="NCBI Taxonomy" id="29367"/>
    <lineage>
        <taxon>Bacteria</taxon>
        <taxon>Bacillati</taxon>
        <taxon>Bacillota</taxon>
        <taxon>Clostridia</taxon>
        <taxon>Eubacteriales</taxon>
        <taxon>Clostridiaceae</taxon>
        <taxon>Clostridium</taxon>
    </lineage>
</organism>
<dbReference type="SUPFAM" id="SSF46689">
    <property type="entry name" value="Homeodomain-like"/>
    <property type="match status" value="1"/>
</dbReference>